<feature type="modified residue" description="4-aspartylphosphate" evidence="13">
    <location>
        <position position="2186"/>
    </location>
</feature>
<feature type="domain" description="PAS" evidence="16">
    <location>
        <begin position="533"/>
        <end position="603"/>
    </location>
</feature>
<dbReference type="EMBL" id="CP165625">
    <property type="protein sequence ID" value="XDU94002.1"/>
    <property type="molecule type" value="Genomic_DNA"/>
</dbReference>
<feature type="domain" description="PAC" evidence="17">
    <location>
        <begin position="110"/>
        <end position="158"/>
    </location>
</feature>
<dbReference type="Gene3D" id="3.40.50.2300">
    <property type="match status" value="1"/>
</dbReference>
<dbReference type="GO" id="GO:0000155">
    <property type="term" value="F:phosphorelay sensor kinase activity"/>
    <property type="evidence" value="ECO:0007669"/>
    <property type="project" value="InterPro"/>
</dbReference>
<gene>
    <name evidence="18" type="ORF">AB3G34_08860</name>
</gene>
<dbReference type="CDD" id="cd00082">
    <property type="entry name" value="HisKA"/>
    <property type="match status" value="1"/>
</dbReference>
<dbReference type="Pfam" id="PF02518">
    <property type="entry name" value="HATPase_c"/>
    <property type="match status" value="1"/>
</dbReference>
<dbReference type="GO" id="GO:0005524">
    <property type="term" value="F:ATP binding"/>
    <property type="evidence" value="ECO:0007669"/>
    <property type="project" value="UniProtKB-KW"/>
</dbReference>
<evidence type="ECO:0000256" key="12">
    <source>
        <dbReference type="ARBA" id="ARBA00023136"/>
    </source>
</evidence>
<dbReference type="SMART" id="SM00065">
    <property type="entry name" value="GAF"/>
    <property type="match status" value="1"/>
</dbReference>
<keyword evidence="5 13" id="KW-0597">Phosphoprotein</keyword>
<keyword evidence="11" id="KW-1133">Transmembrane helix</keyword>
<dbReference type="Pfam" id="PF13185">
    <property type="entry name" value="GAF_2"/>
    <property type="match status" value="1"/>
</dbReference>
<comment type="subcellular location">
    <subcellularLocation>
        <location evidence="2">Cell membrane</location>
        <topology evidence="2">Multi-pass membrane protein</topology>
    </subcellularLocation>
</comment>
<organism evidence="18">
    <name type="scientific">Flavobacterium sp. WC2409</name>
    <dbReference type="NCBI Taxonomy" id="3234139"/>
    <lineage>
        <taxon>Bacteria</taxon>
        <taxon>Pseudomonadati</taxon>
        <taxon>Bacteroidota</taxon>
        <taxon>Flavobacteriia</taxon>
        <taxon>Flavobacteriales</taxon>
        <taxon>Flavobacteriaceae</taxon>
        <taxon>Flavobacterium</taxon>
    </lineage>
</organism>
<evidence type="ECO:0000256" key="2">
    <source>
        <dbReference type="ARBA" id="ARBA00004651"/>
    </source>
</evidence>
<evidence type="ECO:0000259" key="17">
    <source>
        <dbReference type="PROSITE" id="PS50113"/>
    </source>
</evidence>
<dbReference type="InterPro" id="IPR052162">
    <property type="entry name" value="Sensor_kinase/Photoreceptor"/>
</dbReference>
<dbReference type="PRINTS" id="PR00344">
    <property type="entry name" value="BCTRLSENSOR"/>
</dbReference>
<dbReference type="CDD" id="cd00130">
    <property type="entry name" value="PAS"/>
    <property type="match status" value="11"/>
</dbReference>
<reference evidence="18" key="1">
    <citation type="submission" date="2024-07" db="EMBL/GenBank/DDBJ databases">
        <authorList>
            <person name="Biller S.J."/>
        </authorList>
    </citation>
    <scope>NUCLEOTIDE SEQUENCE</scope>
    <source>
        <strain evidence="18">WC2409</strain>
    </source>
</reference>
<dbReference type="InterPro" id="IPR000014">
    <property type="entry name" value="PAS"/>
</dbReference>
<evidence type="ECO:0000256" key="1">
    <source>
        <dbReference type="ARBA" id="ARBA00000085"/>
    </source>
</evidence>
<dbReference type="PROSITE" id="PS50109">
    <property type="entry name" value="HIS_KIN"/>
    <property type="match status" value="1"/>
</dbReference>
<dbReference type="InterPro" id="IPR013656">
    <property type="entry name" value="PAS_4"/>
</dbReference>
<keyword evidence="8" id="KW-0547">Nucleotide-binding</keyword>
<dbReference type="EC" id="2.7.13.3" evidence="3"/>
<dbReference type="InterPro" id="IPR001610">
    <property type="entry name" value="PAC"/>
</dbReference>
<dbReference type="Pfam" id="PF00512">
    <property type="entry name" value="HisKA"/>
    <property type="match status" value="1"/>
</dbReference>
<dbReference type="PROSITE" id="PS50112">
    <property type="entry name" value="PAS"/>
    <property type="match status" value="11"/>
</dbReference>
<feature type="domain" description="PAS" evidence="16">
    <location>
        <begin position="1732"/>
        <end position="1808"/>
    </location>
</feature>
<proteinExistence type="predicted"/>
<dbReference type="InterPro" id="IPR036097">
    <property type="entry name" value="HisK_dim/P_sf"/>
</dbReference>
<dbReference type="InterPro" id="IPR029016">
    <property type="entry name" value="GAF-like_dom_sf"/>
</dbReference>
<dbReference type="InterPro" id="IPR004358">
    <property type="entry name" value="Sig_transdc_His_kin-like_C"/>
</dbReference>
<evidence type="ECO:0000256" key="5">
    <source>
        <dbReference type="ARBA" id="ARBA00022553"/>
    </source>
</evidence>
<dbReference type="PROSITE" id="PS50110">
    <property type="entry name" value="RESPONSE_REGULATORY"/>
    <property type="match status" value="1"/>
</dbReference>
<feature type="domain" description="Histidine kinase" evidence="14">
    <location>
        <begin position="1883"/>
        <end position="2105"/>
    </location>
</feature>
<feature type="domain" description="PAC" evidence="17">
    <location>
        <begin position="1434"/>
        <end position="1486"/>
    </location>
</feature>
<feature type="domain" description="PAS" evidence="16">
    <location>
        <begin position="1487"/>
        <end position="1557"/>
    </location>
</feature>
<feature type="domain" description="PAC" evidence="17">
    <location>
        <begin position="1172"/>
        <end position="1224"/>
    </location>
</feature>
<feature type="domain" description="PAC" evidence="17">
    <location>
        <begin position="607"/>
        <end position="658"/>
    </location>
</feature>
<keyword evidence="6" id="KW-0808">Transferase</keyword>
<evidence type="ECO:0000256" key="8">
    <source>
        <dbReference type="ARBA" id="ARBA00022741"/>
    </source>
</evidence>
<feature type="domain" description="PAS" evidence="16">
    <location>
        <begin position="659"/>
        <end position="729"/>
    </location>
</feature>
<evidence type="ECO:0000256" key="7">
    <source>
        <dbReference type="ARBA" id="ARBA00022692"/>
    </source>
</evidence>
<evidence type="ECO:0000256" key="13">
    <source>
        <dbReference type="PROSITE-ProRule" id="PRU00169"/>
    </source>
</evidence>
<dbReference type="SUPFAM" id="SSF55781">
    <property type="entry name" value="GAF domain-like"/>
    <property type="match status" value="1"/>
</dbReference>
<accession>A0AB39W0W8</accession>
<sequence length="2256" mass="258612">MILRMSMKEGKPTYEELLKLTKEQEFEINRLLKKERLITNFEFYFKESLDLVCLAGIDGFFKEINPAFINVLGYTKQELLSIPFIELVHPDDVAKSNAELKQLGQGISSLHFENRFIQKNGKIVYIQWTTSVDSSKENIYAIGRDVTKIKKAEADLLESEELLENAQKISKIGSWEYNYVDHKMIWSNELYSIYELEKKDNQDLFQEYVKRFSKSDVDSFLNKIKQSKIDKKPFEAEQIAIISKNKTKWVYAIVYPIVDENGTVIGLRGNTQDITEKRQTREELDARKQTEIELKLKLVEEESNQKFKNYIENAPDGIFIADENGNFIEVNNAVTLISGYSKKELLTLSMMDLTYQESIDDLGVCFNRLKKVGVSKGEFKTVHKSGEIRWSGVDSVKLSENRFMGFVKDITEIKRANELLRNTFERITDAFVALDNDWCYTYMNKKAGEILKRDPDQMIGKHIWTEFPDAVKGDFYNVCHKSIATQEYNRFEDYHKSSKRWIENHIYPSENGISNFFRDITEEKIVKEKIESNEKYFRALVENNEGIITVLDENLKTIFRSPSSERLTGYSNEELKKISDLDYYHPDYVEYMQEIIQKTVENPGIQNQVLFQVKHKNGHYIWLEGILNNLIDNSNVKGIVANLKDVTQSKIAQDLIEQNEKRFRALVENIDGIITVVDEKLKVIFRSPSSRKITGYTDKEYDELPESDYFHPDYLEYIHENFKKILEHPKEPVFILFQAKHKNGDYIWLEGILNNRLHDDSVKGIVANFRDVTARIESNETLVKERDVFSKIAATSPGLIYSMRQNHDGSICYPYASDAVKDIYGFSFEEIENNANKIFDLIHPDDIDDVLAKIVKTKTTFVPLKGEYRYFHPTKGLVWHEVNSLPVVEPEGTVICHGIITDITDRIEAKQKLLKANRLYFFISQINQMIVRTIDQDTLFREACNIAVDFGEFSMAWIGLIDSKNSSVTPTVVAGIHQEYLDIIKTITTDVNTVEGNGPAGTAIRTGNYCISNDIENDLIMAPWKEEALKCGFQSIMSLPIKKFGIVIGVFTFYAGEKNFFDAEEIALLEEATGDVAFALEIFEKEKLKEKAELEVFESEKRYHTLTEVSPVGIFRTDATGYTTFVNPSWSEISGLPFEKAIGNGWLNAVHDEDKIGILNGWESATYIGEKSLSEYRFVRPDGSIAWVMGQAIPEKNEKNEIIGYIGTITDITERKKIESLILKEKLLSETVINNLPGIFYLYDESGKFLKWNANFEKVTEYSTIEIDQMGPLAFFDEVEKEKVKKRIEDVFAKDNCVGENKLPGIEIEFYTKSNKRVPYYINSLPVEYEGKRCVLGMGLNLSEIKKAQNEIKIANERFERISVATNDAISEVDLVTGENWNNKAFVELFNFGNNDQLSNTDNKEIWRSKLHPDDRERVIDKLEKVYLSDVNTWSDEFRFLKKDGNYGYFFDRAVIIRDESGKAVRYIGSMTEITELQNIKQQLFNSEEKYSSLVEQASDAIFINDLSGNLLEVNKSACDMLGYTKEELCTKNLTDLYTIDELASRPIMYNELFSGDQTSLERHMIHKDRSLIPVEISAKMLVDKRIVAIVRDISRRKASEDEFKKMHKKLEAILEAIPDLLFEVDINGLIYNYHSRRNDLLALPPDLFLNKRFSDVLPSDVSNICQEAILEAAEKGFSTGRQYSLQLENRIHWFELSIAPMQEGEDDEIHYICLSRDITNAKQSDYAHLKSEKRYRGLMNNLDAGIVVHAPDTSIIVNNQKAAELLGLNDGKMIGKTDADTAWVFFREDKSIMAIEEYPINQIISNKKSLKNFRIGINNPKTKDVIWLLVNGFPEIDANGEIFEVVISFIDVTEQKVMELELVKAKEQAETANRAKTDFLANMSHEIRTPLNGIIGFTHLLMKTNLEKNQLEYMGTVSESATTLMHIVNDVLDFSKIESGKLELSIEEVNLFELIKQVVDLFKYQAVQKGLKLTFTMDNNVPEYVLADSIRLKQILVNLLSNALKFTDFGEIRLDISETGTFKDDYLGLNFSVKDTGIGIKLNNNEKIFNSFVQEDNSTSRKFGGTGLGLAISNNLLALMDSKLHLQSEYGEGSNFYFDVKFKKITPTIVNVLDFGKSSIETESIPSEILNNKRVLIVEDNKINMLLAKTLVKRLITNCIIFEAKDGNEGVEMYVKEKPDVILMDIQMPNKNGYEAAYEIRKLEGDTSKTPIIAVTAGILTGEKEKCFESGMDDYLPKPIIISDLESMLLKWLNK</sequence>
<name>A0AB39W0W8_9FLAO</name>
<dbReference type="Pfam" id="PF00072">
    <property type="entry name" value="Response_reg"/>
    <property type="match status" value="1"/>
</dbReference>
<dbReference type="InterPro" id="IPR013655">
    <property type="entry name" value="PAS_fold_3"/>
</dbReference>
<dbReference type="GO" id="GO:0005886">
    <property type="term" value="C:plasma membrane"/>
    <property type="evidence" value="ECO:0007669"/>
    <property type="project" value="UniProtKB-SubCell"/>
</dbReference>
<dbReference type="SUPFAM" id="SSF47384">
    <property type="entry name" value="Homodimeric domain of signal transducing histidine kinase"/>
    <property type="match status" value="1"/>
</dbReference>
<dbReference type="Gene3D" id="3.30.450.40">
    <property type="match status" value="1"/>
</dbReference>
<feature type="domain" description="PAC" evidence="17">
    <location>
        <begin position="1812"/>
        <end position="1865"/>
    </location>
</feature>
<evidence type="ECO:0000256" key="3">
    <source>
        <dbReference type="ARBA" id="ARBA00012438"/>
    </source>
</evidence>
<dbReference type="FunFam" id="3.30.565.10:FF:000010">
    <property type="entry name" value="Sensor histidine kinase RcsC"/>
    <property type="match status" value="1"/>
</dbReference>
<dbReference type="Gene3D" id="3.30.450.20">
    <property type="entry name" value="PAS domain"/>
    <property type="match status" value="13"/>
</dbReference>
<feature type="domain" description="Response regulatory" evidence="15">
    <location>
        <begin position="2135"/>
        <end position="2254"/>
    </location>
</feature>
<dbReference type="SMART" id="SM00388">
    <property type="entry name" value="HisKA"/>
    <property type="match status" value="1"/>
</dbReference>
<evidence type="ECO:0000256" key="6">
    <source>
        <dbReference type="ARBA" id="ARBA00022679"/>
    </source>
</evidence>
<dbReference type="PANTHER" id="PTHR43304:SF1">
    <property type="entry name" value="PAC DOMAIN-CONTAINING PROTEIN"/>
    <property type="match status" value="1"/>
</dbReference>
<feature type="domain" description="PAS" evidence="16">
    <location>
        <begin position="1232"/>
        <end position="1295"/>
    </location>
</feature>
<dbReference type="SMART" id="SM00448">
    <property type="entry name" value="REC"/>
    <property type="match status" value="1"/>
</dbReference>
<dbReference type="Pfam" id="PF13426">
    <property type="entry name" value="PAS_9"/>
    <property type="match status" value="5"/>
</dbReference>
<evidence type="ECO:0000313" key="18">
    <source>
        <dbReference type="EMBL" id="XDU94002.1"/>
    </source>
</evidence>
<evidence type="ECO:0000256" key="11">
    <source>
        <dbReference type="ARBA" id="ARBA00022989"/>
    </source>
</evidence>
<dbReference type="InterPro" id="IPR001789">
    <property type="entry name" value="Sig_transdc_resp-reg_receiver"/>
</dbReference>
<dbReference type="SMART" id="SM00091">
    <property type="entry name" value="PAS"/>
    <property type="match status" value="12"/>
</dbReference>
<dbReference type="SUPFAM" id="SSF55785">
    <property type="entry name" value="PYP-like sensor domain (PAS domain)"/>
    <property type="match status" value="13"/>
</dbReference>
<keyword evidence="4" id="KW-1003">Cell membrane</keyword>
<feature type="domain" description="PAS" evidence="16">
    <location>
        <begin position="1607"/>
        <end position="1677"/>
    </location>
</feature>
<dbReference type="InterPro" id="IPR000700">
    <property type="entry name" value="PAS-assoc_C"/>
</dbReference>
<dbReference type="SUPFAM" id="SSF55874">
    <property type="entry name" value="ATPase domain of HSP90 chaperone/DNA topoisomerase II/histidine kinase"/>
    <property type="match status" value="1"/>
</dbReference>
<comment type="catalytic activity">
    <reaction evidence="1">
        <text>ATP + protein L-histidine = ADP + protein N-phospho-L-histidine.</text>
        <dbReference type="EC" id="2.7.13.3"/>
    </reaction>
</comment>
<feature type="domain" description="PAS" evidence="16">
    <location>
        <begin position="1099"/>
        <end position="1155"/>
    </location>
</feature>
<feature type="domain" description="PAS" evidence="16">
    <location>
        <begin position="416"/>
        <end position="467"/>
    </location>
</feature>
<dbReference type="NCBIfam" id="TIGR00229">
    <property type="entry name" value="sensory_box"/>
    <property type="match status" value="10"/>
</dbReference>
<dbReference type="SMART" id="SM00387">
    <property type="entry name" value="HATPase_c"/>
    <property type="match status" value="1"/>
</dbReference>
<dbReference type="Pfam" id="PF08448">
    <property type="entry name" value="PAS_4"/>
    <property type="match status" value="2"/>
</dbReference>
<dbReference type="RefSeq" id="WP_369752180.1">
    <property type="nucleotide sequence ID" value="NZ_CP165625.1"/>
</dbReference>
<evidence type="ECO:0000256" key="4">
    <source>
        <dbReference type="ARBA" id="ARBA00022475"/>
    </source>
</evidence>
<dbReference type="Gene3D" id="3.30.565.10">
    <property type="entry name" value="Histidine kinase-like ATPase, C-terminal domain"/>
    <property type="match status" value="1"/>
</dbReference>
<keyword evidence="7" id="KW-0812">Transmembrane</keyword>
<dbReference type="InterPro" id="IPR003661">
    <property type="entry name" value="HisK_dim/P_dom"/>
</dbReference>
<dbReference type="CDD" id="cd17546">
    <property type="entry name" value="REC_hyHK_CKI1_RcsC-like"/>
    <property type="match status" value="1"/>
</dbReference>
<feature type="domain" description="PAC" evidence="17">
    <location>
        <begin position="232"/>
        <end position="286"/>
    </location>
</feature>
<dbReference type="InterPro" id="IPR036890">
    <property type="entry name" value="HATPase_C_sf"/>
</dbReference>
<dbReference type="PROSITE" id="PS50113">
    <property type="entry name" value="PAC"/>
    <property type="match status" value="7"/>
</dbReference>
<evidence type="ECO:0000256" key="10">
    <source>
        <dbReference type="ARBA" id="ARBA00022840"/>
    </source>
</evidence>
<dbReference type="InterPro" id="IPR003594">
    <property type="entry name" value="HATPase_dom"/>
</dbReference>
<keyword evidence="9" id="KW-0418">Kinase</keyword>
<dbReference type="InterPro" id="IPR003018">
    <property type="entry name" value="GAF"/>
</dbReference>
<keyword evidence="12" id="KW-0472">Membrane</keyword>
<dbReference type="SUPFAM" id="SSF52172">
    <property type="entry name" value="CheY-like"/>
    <property type="match status" value="1"/>
</dbReference>
<dbReference type="InterPro" id="IPR035965">
    <property type="entry name" value="PAS-like_dom_sf"/>
</dbReference>
<evidence type="ECO:0000259" key="16">
    <source>
        <dbReference type="PROSITE" id="PS50112"/>
    </source>
</evidence>
<dbReference type="CDD" id="cd16922">
    <property type="entry name" value="HATPase_EvgS-ArcB-TorS-like"/>
    <property type="match status" value="1"/>
</dbReference>
<dbReference type="SMART" id="SM00086">
    <property type="entry name" value="PAC"/>
    <property type="match status" value="12"/>
</dbReference>
<evidence type="ECO:0000259" key="15">
    <source>
        <dbReference type="PROSITE" id="PS50110"/>
    </source>
</evidence>
<dbReference type="Pfam" id="PF08447">
    <property type="entry name" value="PAS_3"/>
    <property type="match status" value="6"/>
</dbReference>
<dbReference type="Gene3D" id="1.10.287.130">
    <property type="match status" value="1"/>
</dbReference>
<feature type="domain" description="PAS" evidence="16">
    <location>
        <begin position="58"/>
        <end position="107"/>
    </location>
</feature>
<keyword evidence="10" id="KW-0067">ATP-binding</keyword>
<protein>
    <recommendedName>
        <fullName evidence="3">histidine kinase</fullName>
        <ecNumber evidence="3">2.7.13.3</ecNumber>
    </recommendedName>
</protein>
<dbReference type="FunFam" id="1.10.287.130:FF:000003">
    <property type="entry name" value="Histidine kinase"/>
    <property type="match status" value="1"/>
</dbReference>
<dbReference type="InterPro" id="IPR011006">
    <property type="entry name" value="CheY-like_superfamily"/>
</dbReference>
<evidence type="ECO:0000259" key="14">
    <source>
        <dbReference type="PROSITE" id="PS50109"/>
    </source>
</evidence>
<dbReference type="PANTHER" id="PTHR43304">
    <property type="entry name" value="PHYTOCHROME-LIKE PROTEIN CPH1"/>
    <property type="match status" value="1"/>
</dbReference>
<feature type="domain" description="PAS" evidence="16">
    <location>
        <begin position="303"/>
        <end position="362"/>
    </location>
</feature>
<evidence type="ECO:0000256" key="9">
    <source>
        <dbReference type="ARBA" id="ARBA00022777"/>
    </source>
</evidence>
<feature type="domain" description="PAS" evidence="16">
    <location>
        <begin position="815"/>
        <end position="850"/>
    </location>
</feature>
<dbReference type="InterPro" id="IPR005467">
    <property type="entry name" value="His_kinase_dom"/>
</dbReference>
<feature type="domain" description="PAC" evidence="17">
    <location>
        <begin position="864"/>
        <end position="915"/>
    </location>
</feature>